<organism evidence="1 2">
    <name type="scientific">Ottowia cancrivicina</name>
    <dbReference type="NCBI Taxonomy" id="3040346"/>
    <lineage>
        <taxon>Bacteria</taxon>
        <taxon>Pseudomonadati</taxon>
        <taxon>Pseudomonadota</taxon>
        <taxon>Betaproteobacteria</taxon>
        <taxon>Burkholderiales</taxon>
        <taxon>Comamonadaceae</taxon>
        <taxon>Ottowia</taxon>
    </lineage>
</organism>
<protein>
    <submittedName>
        <fullName evidence="1">Uncharacterized protein</fullName>
    </submittedName>
</protein>
<sequence length="311" mass="34247">MTPDQEARQVAPKIRTLSKGRVETALSLYNPDSPARQRAMARYPGGFHRDEKSGAFHVAGYAATRIIYNYGPNSEISDWYDKAGAWNYFVPGIFKYEGNAAGENNLLAGMPGKRPDSFVDGRGKMAQFQAPHDLEADASGLLYVIDGGDDTRIRTISSNGEVKTLDGYRKNIRALDADRQGHIHALEEIVSGSSYVWHRLSDGSKIDFRLRPNEVGELSPRLRTVDAFTVVGDGIVLATHTVTGGPSTLYRVSSQGVATQLTGEQAPATPQDFLEHPERFRLPPVQHLKYGADGNLYIVLEQGVLIARDFR</sequence>
<reference evidence="1 2" key="1">
    <citation type="submission" date="2023-04" db="EMBL/GenBank/DDBJ databases">
        <title>Ottowia paracancer sp. nov., isolated from human stomach.</title>
        <authorList>
            <person name="Song Y."/>
        </authorList>
    </citation>
    <scope>NUCLEOTIDE SEQUENCE [LARGE SCALE GENOMIC DNA]</scope>
    <source>
        <strain evidence="1 2">10c7w1</strain>
    </source>
</reference>
<accession>A0AAW6RMC1</accession>
<name>A0AAW6RMC1_9BURK</name>
<proteinExistence type="predicted"/>
<dbReference type="EMBL" id="JARVII010000016">
    <property type="protein sequence ID" value="MDG9699736.1"/>
    <property type="molecule type" value="Genomic_DNA"/>
</dbReference>
<comment type="caution">
    <text evidence="1">The sequence shown here is derived from an EMBL/GenBank/DDBJ whole genome shotgun (WGS) entry which is preliminary data.</text>
</comment>
<gene>
    <name evidence="1" type="ORF">QB898_08445</name>
</gene>
<evidence type="ECO:0000313" key="1">
    <source>
        <dbReference type="EMBL" id="MDG9699736.1"/>
    </source>
</evidence>
<dbReference type="AlphaFoldDB" id="A0AAW6RMC1"/>
<evidence type="ECO:0000313" key="2">
    <source>
        <dbReference type="Proteomes" id="UP001237156"/>
    </source>
</evidence>
<dbReference type="InterPro" id="IPR011042">
    <property type="entry name" value="6-blade_b-propeller_TolB-like"/>
</dbReference>
<dbReference type="RefSeq" id="WP_279524582.1">
    <property type="nucleotide sequence ID" value="NZ_JARVII010000016.1"/>
</dbReference>
<keyword evidence="2" id="KW-1185">Reference proteome</keyword>
<dbReference type="Proteomes" id="UP001237156">
    <property type="component" value="Unassembled WGS sequence"/>
</dbReference>
<dbReference type="SUPFAM" id="SSF101898">
    <property type="entry name" value="NHL repeat"/>
    <property type="match status" value="1"/>
</dbReference>
<dbReference type="Gene3D" id="2.120.10.30">
    <property type="entry name" value="TolB, C-terminal domain"/>
    <property type="match status" value="1"/>
</dbReference>